<dbReference type="PROSITE" id="PS51257">
    <property type="entry name" value="PROKAR_LIPOPROTEIN"/>
    <property type="match status" value="1"/>
</dbReference>
<dbReference type="InterPro" id="IPR024311">
    <property type="entry name" value="Lipocalin-like"/>
</dbReference>
<organism evidence="3 4">
    <name type="scientific">Flavivirga algicola</name>
    <dbReference type="NCBI Taxonomy" id="2729136"/>
    <lineage>
        <taxon>Bacteria</taxon>
        <taxon>Pseudomonadati</taxon>
        <taxon>Bacteroidota</taxon>
        <taxon>Flavobacteriia</taxon>
        <taxon>Flavobacteriales</taxon>
        <taxon>Flavobacteriaceae</taxon>
        <taxon>Flavivirga</taxon>
    </lineage>
</organism>
<name>A0ABX1RXC8_9FLAO</name>
<comment type="caution">
    <text evidence="3">The sequence shown here is derived from an EMBL/GenBank/DDBJ whole genome shotgun (WGS) entry which is preliminary data.</text>
</comment>
<dbReference type="EMBL" id="JABBHF010000006">
    <property type="protein sequence ID" value="NMH88245.1"/>
    <property type="molecule type" value="Genomic_DNA"/>
</dbReference>
<feature type="signal peptide" evidence="1">
    <location>
        <begin position="1"/>
        <end position="24"/>
    </location>
</feature>
<dbReference type="Pfam" id="PF13648">
    <property type="entry name" value="Lipocalin_4"/>
    <property type="match status" value="1"/>
</dbReference>
<proteinExistence type="predicted"/>
<evidence type="ECO:0000259" key="2">
    <source>
        <dbReference type="Pfam" id="PF13648"/>
    </source>
</evidence>
<feature type="domain" description="Lipocalin-like" evidence="2">
    <location>
        <begin position="32"/>
        <end position="113"/>
    </location>
</feature>
<accession>A0ABX1RXC8</accession>
<reference evidence="3 4" key="1">
    <citation type="submission" date="2020-04" db="EMBL/GenBank/DDBJ databases">
        <title>A Flavivirga sp. nov.</title>
        <authorList>
            <person name="Sun X."/>
        </authorList>
    </citation>
    <scope>NUCLEOTIDE SEQUENCE [LARGE SCALE GENOMIC DNA]</scope>
    <source>
        <strain evidence="3 4">Y03</strain>
    </source>
</reference>
<dbReference type="RefSeq" id="WP_169673656.1">
    <property type="nucleotide sequence ID" value="NZ_JABBHF010000006.1"/>
</dbReference>
<evidence type="ECO:0000256" key="1">
    <source>
        <dbReference type="SAM" id="SignalP"/>
    </source>
</evidence>
<protein>
    <recommendedName>
        <fullName evidence="2">Lipocalin-like domain-containing protein</fullName>
    </recommendedName>
</protein>
<keyword evidence="4" id="KW-1185">Reference proteome</keyword>
<feature type="chain" id="PRO_5047033148" description="Lipocalin-like domain-containing protein" evidence="1">
    <location>
        <begin position="25"/>
        <end position="131"/>
    </location>
</feature>
<sequence>MKHIQVTLISTVIMTMLFSASGCAQEIKNELLSHKWYLHAYHIENKTYSPEKKEKEDFIQFNNNMTFISKSEGNIEKGQYTLNSKDHYIEFKDNAKGVLRAYIISVDTKTLVLKYDVRELRAIEVVYKRSR</sequence>
<keyword evidence="1" id="KW-0732">Signal</keyword>
<dbReference type="Proteomes" id="UP000746690">
    <property type="component" value="Unassembled WGS sequence"/>
</dbReference>
<gene>
    <name evidence="3" type="ORF">HHX25_12070</name>
</gene>
<evidence type="ECO:0000313" key="3">
    <source>
        <dbReference type="EMBL" id="NMH88245.1"/>
    </source>
</evidence>
<evidence type="ECO:0000313" key="4">
    <source>
        <dbReference type="Proteomes" id="UP000746690"/>
    </source>
</evidence>